<sequence length="546" mass="61927">MKSILKLGIFVSLISISRGNEEEAKFEPGTFEIPQLKSEKVHFVEVFEEVDGFNTIWKKSQAKKEGADESLAKYDGIWEVASPSKIVLEGDLGLIVRSKARHHAIAAILQKPVKFEDDVIVIQYEVKYEEGQECGGGYVKLLSEGAEKDISSFTDRTDYTIMFGPDKCGPQSKIHFILKVANPINGTVSEHHAPQPKNIPDVTDKKTHLFTLKLRKNNDYEVLLDGNSLYYGSMMRDLQPPVQPPEEIADPDDKKPEDWDEREFINDPEAKKPDDWDEAAPKEIVDENAVKPSDWLQDEQPLVPDPTAQKPEDWDDEMDGEYEPKLLANPKCEGVSGCGKWEKPIIPNPAYKGPWSPPKIANPNFKGKWFPRIIKNPNYFEANPYQQLKTITALGFELWTIDKNIIFDNILITSDEALAAEFAAATFEVKKKYEETLERFESPNVGFFQNLVDATNEKPYLWAVYILVVLIPVIALSAYFFGHKSQPTYTETKKDEPEDAEPEEGELEDDVEEEGEIQKGEAEKEASKSPKPRKRVVRKVDDNFAV</sequence>
<keyword evidence="16" id="KW-1185">Reference proteome</keyword>
<keyword evidence="8 13" id="KW-0472">Membrane</keyword>
<dbReference type="Proteomes" id="UP000659654">
    <property type="component" value="Unassembled WGS sequence"/>
</dbReference>
<evidence type="ECO:0000256" key="12">
    <source>
        <dbReference type="PIRSR" id="PIRSR601580-3"/>
    </source>
</evidence>
<protein>
    <submittedName>
        <fullName evidence="15">(pine wood nematode) hypothetical protein</fullName>
    </submittedName>
</protein>
<dbReference type="SMR" id="A0A7I8WJF9"/>
<evidence type="ECO:0000256" key="7">
    <source>
        <dbReference type="ARBA" id="ARBA00022989"/>
    </source>
</evidence>
<evidence type="ECO:0000313" key="15">
    <source>
        <dbReference type="EMBL" id="CAD5221258.1"/>
    </source>
</evidence>
<accession>A0A7I8WJF9</accession>
<keyword evidence="13" id="KW-0732">Signal</keyword>
<feature type="disulfide bond" evidence="12">
    <location>
        <begin position="134"/>
        <end position="168"/>
    </location>
</feature>
<evidence type="ECO:0000256" key="3">
    <source>
        <dbReference type="ARBA" id="ARBA00004556"/>
    </source>
</evidence>
<evidence type="ECO:0000256" key="1">
    <source>
        <dbReference type="ARBA" id="ARBA00004115"/>
    </source>
</evidence>
<evidence type="ECO:0000256" key="2">
    <source>
        <dbReference type="ARBA" id="ARBA00004541"/>
    </source>
</evidence>
<dbReference type="PANTHER" id="PTHR11073">
    <property type="entry name" value="CALRETICULIN AND CALNEXIN"/>
    <property type="match status" value="1"/>
</dbReference>
<proteinExistence type="inferred from homology"/>
<dbReference type="PANTHER" id="PTHR11073:SF1">
    <property type="entry name" value="CALNEXIN 14D-RELATED"/>
    <property type="match status" value="1"/>
</dbReference>
<comment type="function">
    <text evidence="11">Calcium-binding protein that interacts with newly synthesized monoglucosylated glycoproteins in the endoplasmic reticulum. It may act in assisting protein assembly and/or in the retention within the ER of unassembled protein subunits. It seems to play a major role in the quality control apparatus of the ER by the retention of incorrectly folded proteins. Required for embryogenesis and larval development under heat and ER stress conditions. May be important for germ cell development. Involved in neuronal necrotic cell death.</text>
</comment>
<keyword evidence="9 13" id="KW-0143">Chaperone</keyword>
<feature type="signal peptide" evidence="13">
    <location>
        <begin position="1"/>
        <end position="19"/>
    </location>
</feature>
<dbReference type="SUPFAM" id="SSF49899">
    <property type="entry name" value="Concanavalin A-like lectins/glucanases"/>
    <property type="match status" value="1"/>
</dbReference>
<evidence type="ECO:0000256" key="13">
    <source>
        <dbReference type="RuleBase" id="RU362126"/>
    </source>
</evidence>
<dbReference type="GO" id="GO:0006457">
    <property type="term" value="P:protein folding"/>
    <property type="evidence" value="ECO:0007669"/>
    <property type="project" value="InterPro"/>
</dbReference>
<dbReference type="GO" id="GO:0036503">
    <property type="term" value="P:ERAD pathway"/>
    <property type="evidence" value="ECO:0007669"/>
    <property type="project" value="TreeGrafter"/>
</dbReference>
<dbReference type="FunFam" id="2.60.120.200:FF:000011">
    <property type="entry name" value="Probable calnexin"/>
    <property type="match status" value="1"/>
</dbReference>
<comment type="caution">
    <text evidence="15">The sequence shown here is derived from an EMBL/GenBank/DDBJ whole genome shotgun (WGS) entry which is preliminary data.</text>
</comment>
<feature type="transmembrane region" description="Helical" evidence="13">
    <location>
        <begin position="460"/>
        <end position="481"/>
    </location>
</feature>
<dbReference type="PROSITE" id="PS00805">
    <property type="entry name" value="CALRETICULIN_REPEAT"/>
    <property type="match status" value="2"/>
</dbReference>
<reference evidence="15" key="1">
    <citation type="submission" date="2020-09" db="EMBL/GenBank/DDBJ databases">
        <authorList>
            <person name="Kikuchi T."/>
        </authorList>
    </citation>
    <scope>NUCLEOTIDE SEQUENCE</scope>
    <source>
        <strain evidence="15">Ka4C1</strain>
    </source>
</reference>
<dbReference type="SUPFAM" id="SSF63887">
    <property type="entry name" value="P-domain of calnexin/calreticulin"/>
    <property type="match status" value="1"/>
</dbReference>
<dbReference type="Gene3D" id="2.10.250.10">
    <property type="entry name" value="Calreticulin/calnexin, P domain"/>
    <property type="match status" value="1"/>
</dbReference>
<organism evidence="15 16">
    <name type="scientific">Bursaphelenchus xylophilus</name>
    <name type="common">Pinewood nematode worm</name>
    <name type="synonym">Aphelenchoides xylophilus</name>
    <dbReference type="NCBI Taxonomy" id="6326"/>
    <lineage>
        <taxon>Eukaryota</taxon>
        <taxon>Metazoa</taxon>
        <taxon>Ecdysozoa</taxon>
        <taxon>Nematoda</taxon>
        <taxon>Chromadorea</taxon>
        <taxon>Rhabditida</taxon>
        <taxon>Tylenchina</taxon>
        <taxon>Tylenchomorpha</taxon>
        <taxon>Aphelenchoidea</taxon>
        <taxon>Aphelenchoididae</taxon>
        <taxon>Bursaphelenchus</taxon>
    </lineage>
</organism>
<dbReference type="EMBL" id="CAJFDI010000003">
    <property type="protein sequence ID" value="CAD5221258.1"/>
    <property type="molecule type" value="Genomic_DNA"/>
</dbReference>
<feature type="region of interest" description="Disordered" evidence="14">
    <location>
        <begin position="286"/>
        <end position="316"/>
    </location>
</feature>
<dbReference type="GO" id="GO:0005509">
    <property type="term" value="F:calcium ion binding"/>
    <property type="evidence" value="ECO:0007669"/>
    <property type="project" value="InterPro"/>
</dbReference>
<feature type="compositionally biased region" description="Basic and acidic residues" evidence="14">
    <location>
        <begin position="516"/>
        <end position="528"/>
    </location>
</feature>
<keyword evidence="6 13" id="KW-0256">Endoplasmic reticulum</keyword>
<dbReference type="GO" id="GO:0051082">
    <property type="term" value="F:unfolded protein binding"/>
    <property type="evidence" value="ECO:0007669"/>
    <property type="project" value="InterPro"/>
</dbReference>
<dbReference type="PROSITE" id="PS00803">
    <property type="entry name" value="CALRETICULIN_1"/>
    <property type="match status" value="1"/>
</dbReference>
<evidence type="ECO:0000256" key="4">
    <source>
        <dbReference type="ARBA" id="ARBA00010983"/>
    </source>
</evidence>
<keyword evidence="5 13" id="KW-0812">Transmembrane</keyword>
<dbReference type="GO" id="GO:0005789">
    <property type="term" value="C:endoplasmic reticulum membrane"/>
    <property type="evidence" value="ECO:0007669"/>
    <property type="project" value="UniProtKB-SubCell"/>
</dbReference>
<keyword evidence="10" id="KW-0968">Cytoplasmic vesicle</keyword>
<dbReference type="GO" id="GO:0048471">
    <property type="term" value="C:perinuclear region of cytoplasm"/>
    <property type="evidence" value="ECO:0007669"/>
    <property type="project" value="UniProtKB-SubCell"/>
</dbReference>
<comment type="similarity">
    <text evidence="4 13">Belongs to the calreticulin family.</text>
</comment>
<evidence type="ECO:0000256" key="10">
    <source>
        <dbReference type="ARBA" id="ARBA00023329"/>
    </source>
</evidence>
<evidence type="ECO:0000256" key="8">
    <source>
        <dbReference type="ARBA" id="ARBA00023136"/>
    </source>
</evidence>
<dbReference type="PRINTS" id="PR00626">
    <property type="entry name" value="CALRETICULIN"/>
</dbReference>
<feature type="compositionally biased region" description="Acidic residues" evidence="14">
    <location>
        <begin position="497"/>
        <end position="515"/>
    </location>
</feature>
<dbReference type="OrthoDB" id="1938156at2759"/>
<evidence type="ECO:0000313" key="16">
    <source>
        <dbReference type="Proteomes" id="UP000659654"/>
    </source>
</evidence>
<dbReference type="Pfam" id="PF00262">
    <property type="entry name" value="Calreticulin"/>
    <property type="match status" value="1"/>
</dbReference>
<evidence type="ECO:0000256" key="6">
    <source>
        <dbReference type="ARBA" id="ARBA00022824"/>
    </source>
</evidence>
<evidence type="ECO:0000256" key="9">
    <source>
        <dbReference type="ARBA" id="ARBA00023186"/>
    </source>
</evidence>
<dbReference type="PROSITE" id="PS00804">
    <property type="entry name" value="CALRETICULIN_2"/>
    <property type="match status" value="1"/>
</dbReference>
<dbReference type="EMBL" id="CAJFCV020000003">
    <property type="protein sequence ID" value="CAG9108079.1"/>
    <property type="molecule type" value="Genomic_DNA"/>
</dbReference>
<feature type="region of interest" description="Disordered" evidence="14">
    <location>
        <begin position="235"/>
        <end position="259"/>
    </location>
</feature>
<dbReference type="InterPro" id="IPR009033">
    <property type="entry name" value="Calreticulin/calnexin_P_dom_sf"/>
</dbReference>
<keyword evidence="12" id="KW-1015">Disulfide bond</keyword>
<dbReference type="GO" id="GO:0031410">
    <property type="term" value="C:cytoplasmic vesicle"/>
    <property type="evidence" value="ECO:0007669"/>
    <property type="project" value="UniProtKB-SubCell"/>
</dbReference>
<dbReference type="InterPro" id="IPR013320">
    <property type="entry name" value="ConA-like_dom_sf"/>
</dbReference>
<dbReference type="Gene3D" id="2.60.120.200">
    <property type="match status" value="1"/>
</dbReference>
<dbReference type="AlphaFoldDB" id="A0A7I8WJF9"/>
<evidence type="ECO:0000256" key="11">
    <source>
        <dbReference type="ARBA" id="ARBA00053392"/>
    </source>
</evidence>
<dbReference type="InterPro" id="IPR001580">
    <property type="entry name" value="Calret/calnex"/>
</dbReference>
<dbReference type="InterPro" id="IPR018124">
    <property type="entry name" value="Calret/calnex_CS"/>
</dbReference>
<comment type="subcellular location">
    <subcellularLocation>
        <location evidence="3">Cytoplasm</location>
        <location evidence="3">Perinuclear region</location>
    </subcellularLocation>
    <subcellularLocation>
        <location evidence="2">Cytoplasmic vesicle</location>
    </subcellularLocation>
    <subcellularLocation>
        <location evidence="1">Endoplasmic reticulum membrane</location>
        <topology evidence="1">Single-pass type I membrane protein</topology>
    </subcellularLocation>
</comment>
<feature type="chain" id="PRO_5036509379" evidence="13">
    <location>
        <begin position="20"/>
        <end position="546"/>
    </location>
</feature>
<name>A0A7I8WJF9_BURXY</name>
<gene>
    <name evidence="15" type="ORF">BXYJ_LOCUS6588</name>
</gene>
<feature type="region of interest" description="Disordered" evidence="14">
    <location>
        <begin position="488"/>
        <end position="546"/>
    </location>
</feature>
<dbReference type="FunFam" id="2.10.250.10:FF:000001">
    <property type="entry name" value="Calnexin homolog"/>
    <property type="match status" value="1"/>
</dbReference>
<evidence type="ECO:0000256" key="14">
    <source>
        <dbReference type="SAM" id="MobiDB-lite"/>
    </source>
</evidence>
<keyword evidence="7 13" id="KW-1133">Transmembrane helix</keyword>
<dbReference type="Proteomes" id="UP000582659">
    <property type="component" value="Unassembled WGS sequence"/>
</dbReference>
<evidence type="ECO:0000256" key="5">
    <source>
        <dbReference type="ARBA" id="ARBA00022692"/>
    </source>
</evidence>